<feature type="binding site" evidence="12">
    <location>
        <position position="236"/>
    </location>
    <ligand>
        <name>Zn(2+)</name>
        <dbReference type="ChEBI" id="CHEBI:29105"/>
    </ligand>
</feature>
<keyword evidence="8 12" id="KW-0378">Hydrolase</keyword>
<evidence type="ECO:0000313" key="13">
    <source>
        <dbReference type="EMBL" id="CAD7287908.1"/>
    </source>
</evidence>
<keyword evidence="10 12" id="KW-0443">Lipid metabolism</keyword>
<protein>
    <recommendedName>
        <fullName evidence="4 12">UDP-3-O-acyl-N-acetylglucosamine deacetylase</fullName>
        <shortName evidence="12">UDP-3-O-acyl-GlcNAc deacetylase</shortName>
        <ecNumber evidence="4 12">3.5.1.108</ecNumber>
    </recommendedName>
    <alternativeName>
        <fullName evidence="12">UDP-3-O-[R-3-hydroxymyristoyl]-N-acetylglucosamine deacetylase</fullName>
    </alternativeName>
</protein>
<keyword evidence="9 12" id="KW-0862">Zinc</keyword>
<feature type="binding site" evidence="12">
    <location>
        <position position="232"/>
    </location>
    <ligand>
        <name>Zn(2+)</name>
        <dbReference type="ChEBI" id="CHEBI:29105"/>
    </ligand>
</feature>
<dbReference type="EMBL" id="CAJHOF010000005">
    <property type="protein sequence ID" value="CAD7287908.1"/>
    <property type="molecule type" value="Genomic_DNA"/>
</dbReference>
<dbReference type="NCBIfam" id="TIGR00325">
    <property type="entry name" value="lpxC"/>
    <property type="match status" value="1"/>
</dbReference>
<evidence type="ECO:0000313" key="14">
    <source>
        <dbReference type="Proteomes" id="UP000789803"/>
    </source>
</evidence>
<dbReference type="GO" id="GO:0103117">
    <property type="term" value="F:UDP-3-O-acyl-N-acetylglucosamine deacetylase activity"/>
    <property type="evidence" value="ECO:0007669"/>
    <property type="project" value="UniProtKB-EC"/>
</dbReference>
<evidence type="ECO:0000256" key="5">
    <source>
        <dbReference type="ARBA" id="ARBA00022516"/>
    </source>
</evidence>
<comment type="caution">
    <text evidence="13">The sequence shown here is derived from an EMBL/GenBank/DDBJ whole genome shotgun (WGS) entry which is preliminary data.</text>
</comment>
<comment type="function">
    <text evidence="2 12">Catalyzes the hydrolysis of UDP-3-O-myristoyl-N-acetylglucosamine to form UDP-3-O-myristoylglucosamine and acetate, the committed step in lipid A biosynthesis.</text>
</comment>
<evidence type="ECO:0000256" key="9">
    <source>
        <dbReference type="ARBA" id="ARBA00022833"/>
    </source>
</evidence>
<gene>
    <name evidence="12 13" type="primary">lpxC</name>
    <name evidence="13" type="ORF">LMG7974_00771</name>
</gene>
<dbReference type="SUPFAM" id="SSF54211">
    <property type="entry name" value="Ribosomal protein S5 domain 2-like"/>
    <property type="match status" value="2"/>
</dbReference>
<evidence type="ECO:0000256" key="1">
    <source>
        <dbReference type="ARBA" id="ARBA00001947"/>
    </source>
</evidence>
<evidence type="ECO:0000256" key="11">
    <source>
        <dbReference type="ARBA" id="ARBA00024535"/>
    </source>
</evidence>
<dbReference type="Gene3D" id="3.30.1700.10">
    <property type="entry name" value="lpxc deacetylase, domain 2"/>
    <property type="match status" value="1"/>
</dbReference>
<dbReference type="Gene3D" id="3.30.230.20">
    <property type="entry name" value="lpxc deacetylase, domain 1"/>
    <property type="match status" value="1"/>
</dbReference>
<evidence type="ECO:0000256" key="3">
    <source>
        <dbReference type="ARBA" id="ARBA00005002"/>
    </source>
</evidence>
<dbReference type="HAMAP" id="MF_00388">
    <property type="entry name" value="LpxC"/>
    <property type="match status" value="1"/>
</dbReference>
<sequence length="294" mass="32457">MKQTTIAKRVETVGIGLHKGEPIKLVLEPLDADMGIVFCRSDLGISFKAEPKNVINTQMATVIGNQNGFVSTIEHLLGAINGYGIDNIRITLDANEVPVMDGSAISFCMLLDEAGVRHLDKPKKVILIRKEVQVNMGEKFVRISPSTTPKFDYTIKFAHPVIGEQRYVFEYTKSSFIKEIARARTFGFLKDLQKLQAQNLALGASLDNAVAIDDTRILNPEGLRFENEFVRHKILDAVGDLSLMGASLLGDYTAFAGSHELNHKLTLAILSDAKNYEVATMNADLVREFGKVFA</sequence>
<dbReference type="InterPro" id="IPR004463">
    <property type="entry name" value="UDP-acyl_GlcNac_deAcase"/>
</dbReference>
<evidence type="ECO:0000256" key="2">
    <source>
        <dbReference type="ARBA" id="ARBA00002923"/>
    </source>
</evidence>
<keyword evidence="6 12" id="KW-0441">Lipid A biosynthesis</keyword>
<comment type="cofactor">
    <cofactor evidence="1 12">
        <name>Zn(2+)</name>
        <dbReference type="ChEBI" id="CHEBI:29105"/>
    </cofactor>
</comment>
<keyword evidence="5 12" id="KW-0444">Lipid biosynthesis</keyword>
<dbReference type="PANTHER" id="PTHR33694:SF1">
    <property type="entry name" value="UDP-3-O-ACYL-N-ACETYLGLUCOSAMINE DEACETYLASE 1, MITOCHONDRIAL-RELATED"/>
    <property type="match status" value="1"/>
</dbReference>
<dbReference type="InterPro" id="IPR020568">
    <property type="entry name" value="Ribosomal_Su5_D2-typ_SF"/>
</dbReference>
<keyword evidence="14" id="KW-1185">Reference proteome</keyword>
<dbReference type="Pfam" id="PF03331">
    <property type="entry name" value="LpxC"/>
    <property type="match status" value="1"/>
</dbReference>
<feature type="binding site" evidence="12">
    <location>
        <position position="75"/>
    </location>
    <ligand>
        <name>Zn(2+)</name>
        <dbReference type="ChEBI" id="CHEBI:29105"/>
    </ligand>
</feature>
<reference evidence="13 14" key="1">
    <citation type="submission" date="2020-11" db="EMBL/GenBank/DDBJ databases">
        <authorList>
            <person name="Peeters C."/>
        </authorList>
    </citation>
    <scope>NUCLEOTIDE SEQUENCE [LARGE SCALE GENOMIC DNA]</scope>
    <source>
        <strain evidence="13 14">LMG 7974</strain>
    </source>
</reference>
<dbReference type="PANTHER" id="PTHR33694">
    <property type="entry name" value="UDP-3-O-ACYL-N-ACETYLGLUCOSAMINE DEACETYLASE 1, MITOCHONDRIAL-RELATED"/>
    <property type="match status" value="1"/>
</dbReference>
<dbReference type="EC" id="3.5.1.108" evidence="4 12"/>
<comment type="pathway">
    <text evidence="3 12">Glycolipid biosynthesis; lipid IV(A) biosynthesis; lipid IV(A) from (3R)-3-hydroxytetradecanoyl-[acyl-carrier-protein] and UDP-N-acetyl-alpha-D-glucosamine: step 2/6.</text>
</comment>
<dbReference type="RefSeq" id="WP_229932577.1">
    <property type="nucleotide sequence ID" value="NZ_CAJHOF010000005.1"/>
</dbReference>
<dbReference type="Proteomes" id="UP000789803">
    <property type="component" value="Unassembled WGS sequence"/>
</dbReference>
<dbReference type="InterPro" id="IPR015870">
    <property type="entry name" value="UDP-acyl_N-AcGlcN_deAcase_N"/>
</dbReference>
<accession>A0ABN7K5W3</accession>
<comment type="catalytic activity">
    <reaction evidence="11 12">
        <text>a UDP-3-O-[(3R)-3-hydroxyacyl]-N-acetyl-alpha-D-glucosamine + H2O = a UDP-3-O-[(3R)-3-hydroxyacyl]-alpha-D-glucosamine + acetate</text>
        <dbReference type="Rhea" id="RHEA:67816"/>
        <dbReference type="ChEBI" id="CHEBI:15377"/>
        <dbReference type="ChEBI" id="CHEBI:30089"/>
        <dbReference type="ChEBI" id="CHEBI:137740"/>
        <dbReference type="ChEBI" id="CHEBI:173225"/>
        <dbReference type="EC" id="3.5.1.108"/>
    </reaction>
</comment>
<name>A0ABN7K5W3_9BACT</name>
<comment type="similarity">
    <text evidence="12">Belongs to the LpxC family.</text>
</comment>
<evidence type="ECO:0000256" key="7">
    <source>
        <dbReference type="ARBA" id="ARBA00022723"/>
    </source>
</evidence>
<dbReference type="InterPro" id="IPR011334">
    <property type="entry name" value="UDP-acyl_GlcNac_deAcase_C"/>
</dbReference>
<evidence type="ECO:0000256" key="4">
    <source>
        <dbReference type="ARBA" id="ARBA00012745"/>
    </source>
</evidence>
<keyword evidence="7 12" id="KW-0479">Metal-binding</keyword>
<organism evidence="13 14">
    <name type="scientific">Campylobacter majalis</name>
    <dbReference type="NCBI Taxonomy" id="2790656"/>
    <lineage>
        <taxon>Bacteria</taxon>
        <taxon>Pseudomonadati</taxon>
        <taxon>Campylobacterota</taxon>
        <taxon>Epsilonproteobacteria</taxon>
        <taxon>Campylobacterales</taxon>
        <taxon>Campylobacteraceae</taxon>
        <taxon>Campylobacter</taxon>
    </lineage>
</organism>
<evidence type="ECO:0000256" key="6">
    <source>
        <dbReference type="ARBA" id="ARBA00022556"/>
    </source>
</evidence>
<proteinExistence type="inferred from homology"/>
<feature type="active site" description="Proton donor" evidence="12">
    <location>
        <position position="259"/>
    </location>
</feature>
<evidence type="ECO:0000256" key="12">
    <source>
        <dbReference type="HAMAP-Rule" id="MF_00388"/>
    </source>
</evidence>
<evidence type="ECO:0000256" key="10">
    <source>
        <dbReference type="ARBA" id="ARBA00023098"/>
    </source>
</evidence>
<evidence type="ECO:0000256" key="8">
    <source>
        <dbReference type="ARBA" id="ARBA00022801"/>
    </source>
</evidence>